<dbReference type="SFLD" id="SFLDG01129">
    <property type="entry name" value="C1.5:_HAD__Beta-PGM__Phosphata"/>
    <property type="match status" value="1"/>
</dbReference>
<dbReference type="PANTHER" id="PTHR43481:SF4">
    <property type="entry name" value="GLYCEROL-1-PHOSPHATE PHOSPHOHYDROLASE 1-RELATED"/>
    <property type="match status" value="1"/>
</dbReference>
<dbReference type="Gene3D" id="1.10.150.240">
    <property type="entry name" value="Putative phosphatase, domain 2"/>
    <property type="match status" value="1"/>
</dbReference>
<name>A0A810KVM0_9ACTN</name>
<dbReference type="EMBL" id="AP023354">
    <property type="protein sequence ID" value="BCJ26512.1"/>
    <property type="molecule type" value="Genomic_DNA"/>
</dbReference>
<dbReference type="NCBIfam" id="TIGR01509">
    <property type="entry name" value="HAD-SF-IA-v3"/>
    <property type="match status" value="1"/>
</dbReference>
<dbReference type="SFLD" id="SFLDG01135">
    <property type="entry name" value="C1.5.6:_HAD__Beta-PGM__Phospha"/>
    <property type="match status" value="1"/>
</dbReference>
<evidence type="ECO:0000313" key="1">
    <source>
        <dbReference type="EMBL" id="BCJ26512.1"/>
    </source>
</evidence>
<dbReference type="InterPro" id="IPR023214">
    <property type="entry name" value="HAD_sf"/>
</dbReference>
<dbReference type="Proteomes" id="UP000680750">
    <property type="component" value="Chromosome"/>
</dbReference>
<dbReference type="InterPro" id="IPR051806">
    <property type="entry name" value="HAD-like_SPP"/>
</dbReference>
<dbReference type="SUPFAM" id="SSF56784">
    <property type="entry name" value="HAD-like"/>
    <property type="match status" value="1"/>
</dbReference>
<dbReference type="GO" id="GO:0050308">
    <property type="term" value="F:sugar-phosphatase activity"/>
    <property type="evidence" value="ECO:0007669"/>
    <property type="project" value="TreeGrafter"/>
</dbReference>
<dbReference type="SFLD" id="SFLDS00003">
    <property type="entry name" value="Haloacid_Dehalogenase"/>
    <property type="match status" value="1"/>
</dbReference>
<protein>
    <submittedName>
        <fullName evidence="1">Haloacid dehalogenase</fullName>
    </submittedName>
</protein>
<keyword evidence="2" id="KW-1185">Reference proteome</keyword>
<dbReference type="PRINTS" id="PR00413">
    <property type="entry name" value="HADHALOGNASE"/>
</dbReference>
<dbReference type="PANTHER" id="PTHR43481">
    <property type="entry name" value="FRUCTOSE-1-PHOSPHATE PHOSPHATASE"/>
    <property type="match status" value="1"/>
</dbReference>
<dbReference type="Pfam" id="PF00702">
    <property type="entry name" value="Hydrolase"/>
    <property type="match status" value="1"/>
</dbReference>
<dbReference type="AlphaFoldDB" id="A0A810KVM0"/>
<accession>A0A810KVM0</accession>
<dbReference type="InterPro" id="IPR036412">
    <property type="entry name" value="HAD-like_sf"/>
</dbReference>
<gene>
    <name evidence="1" type="ORF">Asera_06200</name>
</gene>
<dbReference type="CDD" id="cd07505">
    <property type="entry name" value="HAD_BPGM-like"/>
    <property type="match status" value="1"/>
</dbReference>
<dbReference type="Gene3D" id="3.40.50.1000">
    <property type="entry name" value="HAD superfamily/HAD-like"/>
    <property type="match status" value="1"/>
</dbReference>
<proteinExistence type="predicted"/>
<organism evidence="1 2">
    <name type="scientific">Actinocatenispora sera</name>
    <dbReference type="NCBI Taxonomy" id="390989"/>
    <lineage>
        <taxon>Bacteria</taxon>
        <taxon>Bacillati</taxon>
        <taxon>Actinomycetota</taxon>
        <taxon>Actinomycetes</taxon>
        <taxon>Micromonosporales</taxon>
        <taxon>Micromonosporaceae</taxon>
        <taxon>Actinocatenispora</taxon>
    </lineage>
</organism>
<dbReference type="InterPro" id="IPR023198">
    <property type="entry name" value="PGP-like_dom2"/>
</dbReference>
<dbReference type="InterPro" id="IPR006439">
    <property type="entry name" value="HAD-SF_hydro_IA"/>
</dbReference>
<sequence>MNGTGIAAVLFDMDGTLFDSERIWDVSLADLAHRLGGELSAAARQRVVGTNLLHTVRIVREDLGAEADDERSAAWLLERTRELFAAGVPWRPGARALLESVRSRGIPTALVTTSYRALVDVTLAQIPAGTFEFTVTGDEVERHKPHPEPYLTAAEALGVEPGDSVAIEDSPNGIRSAVRAGCLTVAVPEDPRTLADPSGAIVLALGEVTVDGLAALLRSRRRRGEPEGVPA</sequence>
<dbReference type="KEGG" id="aser:Asera_06200"/>
<reference evidence="1" key="1">
    <citation type="submission" date="2020-08" db="EMBL/GenBank/DDBJ databases">
        <title>Whole genome shotgun sequence of Actinocatenispora sera NBRC 101916.</title>
        <authorList>
            <person name="Komaki H."/>
            <person name="Tamura T."/>
        </authorList>
    </citation>
    <scope>NUCLEOTIDE SEQUENCE</scope>
    <source>
        <strain evidence="1">NBRC 101916</strain>
    </source>
</reference>
<evidence type="ECO:0000313" key="2">
    <source>
        <dbReference type="Proteomes" id="UP000680750"/>
    </source>
</evidence>